<protein>
    <recommendedName>
        <fullName evidence="3">XRE family transcriptional regulator</fullName>
    </recommendedName>
</protein>
<dbReference type="EMBL" id="JAAFYZ010000020">
    <property type="protein sequence ID" value="MBS2546938.1"/>
    <property type="molecule type" value="Genomic_DNA"/>
</dbReference>
<dbReference type="Proteomes" id="UP000730482">
    <property type="component" value="Unassembled WGS sequence"/>
</dbReference>
<comment type="caution">
    <text evidence="1">The sequence shown here is derived from an EMBL/GenBank/DDBJ whole genome shotgun (WGS) entry which is preliminary data.</text>
</comment>
<gene>
    <name evidence="1" type="ORF">KGQ19_08650</name>
</gene>
<accession>A0ABS5KLM1</accession>
<keyword evidence="2" id="KW-1185">Reference proteome</keyword>
<organism evidence="1 2">
    <name type="scientific">Catenulispora pinistramenti</name>
    <dbReference type="NCBI Taxonomy" id="2705254"/>
    <lineage>
        <taxon>Bacteria</taxon>
        <taxon>Bacillati</taxon>
        <taxon>Actinomycetota</taxon>
        <taxon>Actinomycetes</taxon>
        <taxon>Catenulisporales</taxon>
        <taxon>Catenulisporaceae</taxon>
        <taxon>Catenulispora</taxon>
    </lineage>
</organism>
<evidence type="ECO:0000313" key="2">
    <source>
        <dbReference type="Proteomes" id="UP000730482"/>
    </source>
</evidence>
<evidence type="ECO:0000313" key="1">
    <source>
        <dbReference type="EMBL" id="MBS2546938.1"/>
    </source>
</evidence>
<reference evidence="1 2" key="1">
    <citation type="submission" date="2020-02" db="EMBL/GenBank/DDBJ databases">
        <title>Acidophilic actinobacteria isolated from forest soil.</title>
        <authorList>
            <person name="Golinska P."/>
        </authorList>
    </citation>
    <scope>NUCLEOTIDE SEQUENCE [LARGE SCALE GENOMIC DNA]</scope>
    <source>
        <strain evidence="1 2">NL8</strain>
    </source>
</reference>
<proteinExistence type="predicted"/>
<evidence type="ECO:0008006" key="3">
    <source>
        <dbReference type="Google" id="ProtNLM"/>
    </source>
</evidence>
<sequence>MSRRALAELVGRSEEWLRLLEVEGRGAERLSNLSNLAHALGMSDASMLVGFDLRPLRTTGVPEHPAVAEVRLALSLAVLAPAADGPRCTVESLQERVQHAWTAWRVSRAQYMALGALLPDLLTDSIVLARSAPDNERRAAHKLLTHVYLLAQRFAFCVTAPALATRCTDRALLAADQADNPELLALAGWASAMTSLAAGEPGEASEIALCARERLPVATTPRSTALRGSLMLFAAIGAARARQPADAWRYWDEAATIAGRLPHGYQHPHTQFSNANVAVYGVVLDVETGNATVATDRAASLDPSEIPSTNRRAQHFIDVARSHHQAGDGARVLPALLASIAESRETILYSPDARDLVLAQVRACRTDPASQLSQLARLLDIA</sequence>
<name>A0ABS5KLM1_9ACTN</name>